<evidence type="ECO:0000313" key="2">
    <source>
        <dbReference type="Proteomes" id="UP000289738"/>
    </source>
</evidence>
<dbReference type="PROSITE" id="PS51257">
    <property type="entry name" value="PROKAR_LIPOPROTEIN"/>
    <property type="match status" value="1"/>
</dbReference>
<comment type="caution">
    <text evidence="1">The sequence shown here is derived from an EMBL/GenBank/DDBJ whole genome shotgun (WGS) entry which is preliminary data.</text>
</comment>
<reference evidence="1 2" key="1">
    <citation type="submission" date="2019-01" db="EMBL/GenBank/DDBJ databases">
        <title>Sequencing of cultivated peanut Arachis hypogaea provides insights into genome evolution and oil improvement.</title>
        <authorList>
            <person name="Chen X."/>
        </authorList>
    </citation>
    <scope>NUCLEOTIDE SEQUENCE [LARGE SCALE GENOMIC DNA]</scope>
    <source>
        <strain evidence="2">cv. Fuhuasheng</strain>
        <tissue evidence="1">Leaves</tissue>
    </source>
</reference>
<organism evidence="1 2">
    <name type="scientific">Arachis hypogaea</name>
    <name type="common">Peanut</name>
    <dbReference type="NCBI Taxonomy" id="3818"/>
    <lineage>
        <taxon>Eukaryota</taxon>
        <taxon>Viridiplantae</taxon>
        <taxon>Streptophyta</taxon>
        <taxon>Embryophyta</taxon>
        <taxon>Tracheophyta</taxon>
        <taxon>Spermatophyta</taxon>
        <taxon>Magnoliopsida</taxon>
        <taxon>eudicotyledons</taxon>
        <taxon>Gunneridae</taxon>
        <taxon>Pentapetalae</taxon>
        <taxon>rosids</taxon>
        <taxon>fabids</taxon>
        <taxon>Fabales</taxon>
        <taxon>Fabaceae</taxon>
        <taxon>Papilionoideae</taxon>
        <taxon>50 kb inversion clade</taxon>
        <taxon>dalbergioids sensu lato</taxon>
        <taxon>Dalbergieae</taxon>
        <taxon>Pterocarpus clade</taxon>
        <taxon>Arachis</taxon>
    </lineage>
</organism>
<keyword evidence="2" id="KW-1185">Reference proteome</keyword>
<dbReference type="EMBL" id="SDMP01000011">
    <property type="protein sequence ID" value="RYR28606.1"/>
    <property type="molecule type" value="Genomic_DNA"/>
</dbReference>
<sequence>MRIHRHLSGCSPLSTCNSLSFSCNPLSLFYNSWKLQSVLPPPAHPPSARPPSVFTLARKASISTRSLLLKPYLRRR</sequence>
<gene>
    <name evidence="1" type="ORF">Ahy_B01g052748</name>
</gene>
<proteinExistence type="predicted"/>
<protein>
    <submittedName>
        <fullName evidence="1">Uncharacterized protein</fullName>
    </submittedName>
</protein>
<dbReference type="Proteomes" id="UP000289738">
    <property type="component" value="Chromosome B01"/>
</dbReference>
<evidence type="ECO:0000313" key="1">
    <source>
        <dbReference type="EMBL" id="RYR28606.1"/>
    </source>
</evidence>
<dbReference type="AlphaFoldDB" id="A0A445AQ87"/>
<name>A0A445AQ87_ARAHY</name>
<accession>A0A445AQ87</accession>